<dbReference type="SUPFAM" id="SSF57716">
    <property type="entry name" value="Glucocorticoid receptor-like (DNA-binding domain)"/>
    <property type="match status" value="1"/>
</dbReference>
<name>A0A1F6DN28_9BACT</name>
<dbReference type="EMBL" id="MFLI01000002">
    <property type="protein sequence ID" value="OGG62835.1"/>
    <property type="molecule type" value="Genomic_DNA"/>
</dbReference>
<dbReference type="InterPro" id="IPR037187">
    <property type="entry name" value="DnaK_N"/>
</dbReference>
<reference evidence="6 7" key="1">
    <citation type="journal article" date="2016" name="Nat. Commun.">
        <title>Thousands of microbial genomes shed light on interconnected biogeochemical processes in an aquifer system.</title>
        <authorList>
            <person name="Anantharaman K."/>
            <person name="Brown C.T."/>
            <person name="Hug L.A."/>
            <person name="Sharon I."/>
            <person name="Castelle C.J."/>
            <person name="Probst A.J."/>
            <person name="Thomas B.C."/>
            <person name="Singh A."/>
            <person name="Wilkins M.J."/>
            <person name="Karaoz U."/>
            <person name="Brodie E.L."/>
            <person name="Williams K.H."/>
            <person name="Hubbard S.S."/>
            <person name="Banfield J.F."/>
        </authorList>
    </citation>
    <scope>NUCLEOTIDE SEQUENCE [LARGE SCALE GENOMIC DNA]</scope>
</reference>
<keyword evidence="1" id="KW-0479">Metal-binding</keyword>
<dbReference type="Proteomes" id="UP000178532">
    <property type="component" value="Unassembled WGS sequence"/>
</dbReference>
<evidence type="ECO:0000256" key="2">
    <source>
        <dbReference type="ARBA" id="ARBA00022771"/>
    </source>
</evidence>
<evidence type="ECO:0000313" key="7">
    <source>
        <dbReference type="Proteomes" id="UP000178532"/>
    </source>
</evidence>
<dbReference type="Pfam" id="PF01258">
    <property type="entry name" value="zf-dskA_traR"/>
    <property type="match status" value="1"/>
</dbReference>
<dbReference type="PROSITE" id="PS51128">
    <property type="entry name" value="ZF_DKSA_2"/>
    <property type="match status" value="1"/>
</dbReference>
<comment type="caution">
    <text evidence="6">The sequence shown here is derived from an EMBL/GenBank/DDBJ whole genome shotgun (WGS) entry which is preliminary data.</text>
</comment>
<sequence>MKTEHFKKKLEAEKTRLEAEMGSIGRQNPAVPGDWEPVPSEIGMEADLVDQADVTMSREGNASILADLEARYDTILSALSRIEKKKYGLCEVCNGKIEEARLEADPAATTCVKHL</sequence>
<keyword evidence="3" id="KW-0862">Zinc</keyword>
<evidence type="ECO:0000313" key="6">
    <source>
        <dbReference type="EMBL" id="OGG62835.1"/>
    </source>
</evidence>
<evidence type="ECO:0000256" key="4">
    <source>
        <dbReference type="PROSITE-ProRule" id="PRU00510"/>
    </source>
</evidence>
<dbReference type="AlphaFoldDB" id="A0A1F6DN28"/>
<organism evidence="6 7">
    <name type="scientific">Candidatus Kaiserbacteria bacterium RIFCSPHIGHO2_02_FULL_54_22</name>
    <dbReference type="NCBI Taxonomy" id="1798495"/>
    <lineage>
        <taxon>Bacteria</taxon>
        <taxon>Candidatus Kaiseribacteriota</taxon>
    </lineage>
</organism>
<dbReference type="GO" id="GO:0008270">
    <property type="term" value="F:zinc ion binding"/>
    <property type="evidence" value="ECO:0007669"/>
    <property type="project" value="UniProtKB-KW"/>
</dbReference>
<protein>
    <recommendedName>
        <fullName evidence="5">Zinc finger DksA/TraR C4-type domain-containing protein</fullName>
    </recommendedName>
</protein>
<evidence type="ECO:0000256" key="3">
    <source>
        <dbReference type="ARBA" id="ARBA00022833"/>
    </source>
</evidence>
<evidence type="ECO:0000256" key="1">
    <source>
        <dbReference type="ARBA" id="ARBA00022723"/>
    </source>
</evidence>
<dbReference type="SUPFAM" id="SSF109635">
    <property type="entry name" value="DnaK suppressor protein DksA, alpha-hairpin domain"/>
    <property type="match status" value="1"/>
</dbReference>
<dbReference type="PANTHER" id="PTHR33823">
    <property type="entry name" value="RNA POLYMERASE-BINDING TRANSCRIPTION FACTOR DKSA-RELATED"/>
    <property type="match status" value="1"/>
</dbReference>
<dbReference type="InterPro" id="IPR000962">
    <property type="entry name" value="Znf_DskA_TraR"/>
</dbReference>
<proteinExistence type="predicted"/>
<keyword evidence="2" id="KW-0863">Zinc-finger</keyword>
<evidence type="ECO:0000259" key="5">
    <source>
        <dbReference type="Pfam" id="PF01258"/>
    </source>
</evidence>
<dbReference type="STRING" id="1798495.A3C19_01940"/>
<feature type="domain" description="Zinc finger DksA/TraR C4-type" evidence="5">
    <location>
        <begin position="86"/>
        <end position="112"/>
    </location>
</feature>
<accession>A0A1F6DN28</accession>
<gene>
    <name evidence="6" type="ORF">A3C19_01940</name>
</gene>
<dbReference type="Gene3D" id="1.20.120.910">
    <property type="entry name" value="DksA, coiled-coil domain"/>
    <property type="match status" value="1"/>
</dbReference>
<feature type="zinc finger region" description="dksA C4-type" evidence="4">
    <location>
        <begin position="90"/>
        <end position="114"/>
    </location>
</feature>